<dbReference type="PANTHER" id="PTHR11851">
    <property type="entry name" value="METALLOPROTEASE"/>
    <property type="match status" value="1"/>
</dbReference>
<dbReference type="EMBL" id="BDUF01000004">
    <property type="protein sequence ID" value="GAX88541.1"/>
    <property type="molecule type" value="Genomic_DNA"/>
</dbReference>
<dbReference type="PANTHER" id="PTHR11851:SF186">
    <property type="entry name" value="INACTIVE METALLOPROTEASE YMFF-RELATED"/>
    <property type="match status" value="1"/>
</dbReference>
<dbReference type="RefSeq" id="WP_096180239.1">
    <property type="nucleotide sequence ID" value="NZ_BDUF01000004.1"/>
</dbReference>
<dbReference type="GO" id="GO:0046872">
    <property type="term" value="F:metal ion binding"/>
    <property type="evidence" value="ECO:0007669"/>
    <property type="project" value="InterPro"/>
</dbReference>
<gene>
    <name evidence="2" type="ORF">EFBL_0153</name>
</gene>
<evidence type="ECO:0000313" key="3">
    <source>
        <dbReference type="Proteomes" id="UP000217785"/>
    </source>
</evidence>
<dbReference type="InterPro" id="IPR007863">
    <property type="entry name" value="Peptidase_M16_C"/>
</dbReference>
<accession>A0A292YI62</accession>
<proteinExistence type="predicted"/>
<evidence type="ECO:0000259" key="1">
    <source>
        <dbReference type="Pfam" id="PF05193"/>
    </source>
</evidence>
<name>A0A292YI62_9BACL</name>
<keyword evidence="3" id="KW-1185">Reference proteome</keyword>
<protein>
    <recommendedName>
        <fullName evidence="1">Peptidase M16 C-terminal domain-containing protein</fullName>
    </recommendedName>
</protein>
<dbReference type="AlphaFoldDB" id="A0A292YI62"/>
<dbReference type="OrthoDB" id="9762085at2"/>
<evidence type="ECO:0000313" key="2">
    <source>
        <dbReference type="EMBL" id="GAX88541.1"/>
    </source>
</evidence>
<feature type="domain" description="Peptidase M16 C-terminal" evidence="1">
    <location>
        <begin position="185"/>
        <end position="358"/>
    </location>
</feature>
<dbReference type="InterPro" id="IPR050361">
    <property type="entry name" value="MPP/UQCRC_Complex"/>
</dbReference>
<comment type="caution">
    <text evidence="2">The sequence shown here is derived from an EMBL/GenBank/DDBJ whole genome shotgun (WGS) entry which is preliminary data.</text>
</comment>
<dbReference type="Pfam" id="PF05193">
    <property type="entry name" value="Peptidase_M16_C"/>
    <property type="match status" value="1"/>
</dbReference>
<dbReference type="InterPro" id="IPR011249">
    <property type="entry name" value="Metalloenz_LuxS/M16"/>
</dbReference>
<dbReference type="Proteomes" id="UP000217785">
    <property type="component" value="Unassembled WGS sequence"/>
</dbReference>
<dbReference type="SUPFAM" id="SSF63411">
    <property type="entry name" value="LuxS/MPP-like metallohydrolase"/>
    <property type="match status" value="2"/>
</dbReference>
<reference evidence="3" key="1">
    <citation type="submission" date="2017-07" db="EMBL/GenBank/DDBJ databases">
        <title>Draft genome sequence of Effusibacillus lacus strain skLN1.</title>
        <authorList>
            <person name="Watanabe M."/>
            <person name="Kojima H."/>
            <person name="Fukui M."/>
        </authorList>
    </citation>
    <scope>NUCLEOTIDE SEQUENCE [LARGE SCALE GENOMIC DNA]</scope>
    <source>
        <strain evidence="3">skLN1</strain>
    </source>
</reference>
<sequence>MKTFVSDKGNGVNIHVLPTGKFKLNTIVVTFHTDLEEDKATQRAMIPHVLLRGSKNHPNSESIQLALSDLYGATLTGGVSKKGERQLVEFLCKVVNERYLSDSESLLEKGFELMSEVLFQPVMEDGGFSEDFVEKEKEQHAKRIDSLLDDKIVYAAERCLEEMTKGERFSIPKFGRKSHLDHIDGKNLYEVYKDLVNTAPLHVYVVGNVDPERVKALVEKYFPNNRQPTDRLRPAEVKNAPEQPKEIVEQLDVNQGKLNIGLRTRVSHGDDSYPALLMYNGILGGFPHSKLFVNVREKASLAYYASSRLESYKGILYIQSGIQIDQYEKALTIIKQQLEEIRAGKISDTEMEFTRNGLVNSFQTVQDSPENLADVHAGGVVSGRQRTVEELIESVKKVTKEEVVQMANQVQLDTIYFLRDRKGAAANA</sequence>
<dbReference type="NCBIfam" id="NF047422">
    <property type="entry name" value="YfmF_fam"/>
    <property type="match status" value="1"/>
</dbReference>
<organism evidence="2 3">
    <name type="scientific">Effusibacillus lacus</name>
    <dbReference type="NCBI Taxonomy" id="1348429"/>
    <lineage>
        <taxon>Bacteria</taxon>
        <taxon>Bacillati</taxon>
        <taxon>Bacillota</taxon>
        <taxon>Bacilli</taxon>
        <taxon>Bacillales</taxon>
        <taxon>Alicyclobacillaceae</taxon>
        <taxon>Effusibacillus</taxon>
    </lineage>
</organism>
<dbReference type="Gene3D" id="3.30.830.10">
    <property type="entry name" value="Metalloenzyme, LuxS/M16 peptidase-like"/>
    <property type="match status" value="2"/>
</dbReference>